<sequence length="69" mass="7723">MPYVNIKVTKEQEPITPEQKQRLIQGVTDLLKEVLGRGPKTTVVVIDEIDMDNYGIGGETVAARRQRGE</sequence>
<dbReference type="GO" id="GO:0016853">
    <property type="term" value="F:isomerase activity"/>
    <property type="evidence" value="ECO:0007669"/>
    <property type="project" value="UniProtKB-KW"/>
</dbReference>
<dbReference type="EMBL" id="CAJVCE010000008">
    <property type="protein sequence ID" value="CAG7644581.1"/>
    <property type="molecule type" value="Genomic_DNA"/>
</dbReference>
<dbReference type="InterPro" id="IPR004370">
    <property type="entry name" value="4-OT-like_dom"/>
</dbReference>
<dbReference type="InterPro" id="IPR018191">
    <property type="entry name" value="4-OT"/>
</dbReference>
<comment type="caution">
    <text evidence="3">The sequence shown here is derived from an EMBL/GenBank/DDBJ whole genome shotgun (WGS) entry which is preliminary data.</text>
</comment>
<dbReference type="RefSeq" id="WP_218099630.1">
    <property type="nucleotide sequence ID" value="NZ_CAJVCE010000008.1"/>
</dbReference>
<protein>
    <recommendedName>
        <fullName evidence="1">Tautomerase</fullName>
        <ecNumber evidence="1">5.3.2.-</ecNumber>
    </recommendedName>
</protein>
<keyword evidence="4" id="KW-1185">Reference proteome</keyword>
<dbReference type="Pfam" id="PF01361">
    <property type="entry name" value="Tautomerase"/>
    <property type="match status" value="1"/>
</dbReference>
<dbReference type="Proteomes" id="UP000730618">
    <property type="component" value="Unassembled WGS sequence"/>
</dbReference>
<name>A0ABM8VJ02_9BACL</name>
<evidence type="ECO:0000259" key="2">
    <source>
        <dbReference type="Pfam" id="PF01361"/>
    </source>
</evidence>
<accession>A0ABM8VJ02</accession>
<gene>
    <name evidence="3" type="ORF">PAECIP111802_03321</name>
</gene>
<proteinExistence type="inferred from homology"/>
<keyword evidence="1 3" id="KW-0413">Isomerase</keyword>
<evidence type="ECO:0000256" key="1">
    <source>
        <dbReference type="RuleBase" id="RU362032"/>
    </source>
</evidence>
<dbReference type="PANTHER" id="PTHR35530:SF1">
    <property type="entry name" value="2-HYDROXYMUCONATE TAUTOMERASE"/>
    <property type="match status" value="1"/>
</dbReference>
<evidence type="ECO:0000313" key="3">
    <source>
        <dbReference type="EMBL" id="CAG7644581.1"/>
    </source>
</evidence>
<reference evidence="3 4" key="1">
    <citation type="submission" date="2021-06" db="EMBL/GenBank/DDBJ databases">
        <authorList>
            <person name="Criscuolo A."/>
        </authorList>
    </citation>
    <scope>NUCLEOTIDE SEQUENCE [LARGE SCALE GENOMIC DNA]</scope>
    <source>
        <strain evidence="4">CIP 111802</strain>
    </source>
</reference>
<evidence type="ECO:0000313" key="4">
    <source>
        <dbReference type="Proteomes" id="UP000730618"/>
    </source>
</evidence>
<dbReference type="EC" id="5.3.2.-" evidence="1"/>
<organism evidence="3 4">
    <name type="scientific">Paenibacillus allorhizosphaerae</name>
    <dbReference type="NCBI Taxonomy" id="2849866"/>
    <lineage>
        <taxon>Bacteria</taxon>
        <taxon>Bacillati</taxon>
        <taxon>Bacillota</taxon>
        <taxon>Bacilli</taxon>
        <taxon>Bacillales</taxon>
        <taxon>Paenibacillaceae</taxon>
        <taxon>Paenibacillus</taxon>
    </lineage>
</organism>
<comment type="similarity">
    <text evidence="1">Belongs to the 4-oxalocrotonate tautomerase family.</text>
</comment>
<feature type="domain" description="4-oxalocrotonate tautomerase-like" evidence="2">
    <location>
        <begin position="2"/>
        <end position="64"/>
    </location>
</feature>
<dbReference type="PANTHER" id="PTHR35530">
    <property type="entry name" value="TAUTOMERASE-RELATED"/>
    <property type="match status" value="1"/>
</dbReference>
<dbReference type="NCBIfam" id="TIGR00013">
    <property type="entry name" value="taut"/>
    <property type="match status" value="1"/>
</dbReference>